<sequence length="457" mass="53481">MDFVLYYDTIYMISSYRGNNAHFLVLLLLVVFVSASTNWNSREEKVCDQSGIASLPYSGFKIERHFVFKGVKSPILNFVSFSHCDQGSLDYEKLILTGRETDIRWDTPICLFTPKERSYLVEESRMKGKQMISQIDKSRSDFQDAPNTHNAKELEDSSDNELFKRSTGIRKKIKEKFITLLENISFKIGFIDYRYDPLQNRVEDRKQISYQDLSIQDLESLKCYKLARRKKYSKREMLLYAPYTWVGGIFECEISQETKQKYLKYLKDSKDFIKPFQIKCNPKKSKPLFPLLASDITKQWIEKYGGVQFSRRIPYLYSPGQLDYRYGKPAQLLGLKSNKAGFEDYIDNGSVKKLFFDNWYEELEVNENYNYSSNDTDFITEAITKSSNLMNQYLTKNRKKLSNGPKNKELGDEATVLELLLTSQNNTEKYSFVEALQSLWDNLILSSEKFHDTDFSN</sequence>
<gene>
    <name evidence="3" type="ORF">WICMUC_000402</name>
</gene>
<keyword evidence="2" id="KW-1133">Transmembrane helix</keyword>
<feature type="transmembrane region" description="Helical" evidence="2">
    <location>
        <begin position="21"/>
        <end position="39"/>
    </location>
</feature>
<reference evidence="3" key="2">
    <citation type="submission" date="2021-01" db="EMBL/GenBank/DDBJ databases">
        <authorList>
            <person name="Schikora-Tamarit M.A."/>
        </authorList>
    </citation>
    <scope>NUCLEOTIDE SEQUENCE</scope>
    <source>
        <strain evidence="3">CBS6341</strain>
    </source>
</reference>
<evidence type="ECO:0000313" key="4">
    <source>
        <dbReference type="Proteomes" id="UP000769528"/>
    </source>
</evidence>
<proteinExistence type="predicted"/>
<name>A0A9P8PZC8_9ASCO</name>
<comment type="caution">
    <text evidence="3">The sequence shown here is derived from an EMBL/GenBank/DDBJ whole genome shotgun (WGS) entry which is preliminary data.</text>
</comment>
<evidence type="ECO:0000256" key="2">
    <source>
        <dbReference type="SAM" id="Phobius"/>
    </source>
</evidence>
<protein>
    <submittedName>
        <fullName evidence="3">Uncharacterized protein</fullName>
    </submittedName>
</protein>
<dbReference type="AlphaFoldDB" id="A0A9P8PZC8"/>
<feature type="region of interest" description="Disordered" evidence="1">
    <location>
        <begin position="137"/>
        <end position="159"/>
    </location>
</feature>
<keyword evidence="2" id="KW-0812">Transmembrane</keyword>
<organism evidence="3 4">
    <name type="scientific">Wickerhamomyces mucosus</name>
    <dbReference type="NCBI Taxonomy" id="1378264"/>
    <lineage>
        <taxon>Eukaryota</taxon>
        <taxon>Fungi</taxon>
        <taxon>Dikarya</taxon>
        <taxon>Ascomycota</taxon>
        <taxon>Saccharomycotina</taxon>
        <taxon>Saccharomycetes</taxon>
        <taxon>Phaffomycetales</taxon>
        <taxon>Wickerhamomycetaceae</taxon>
        <taxon>Wickerhamomyces</taxon>
    </lineage>
</organism>
<reference evidence="3" key="1">
    <citation type="journal article" date="2021" name="Open Biol.">
        <title>Shared evolutionary footprints suggest mitochondrial oxidative damage underlies multiple complex I losses in fungi.</title>
        <authorList>
            <person name="Schikora-Tamarit M.A."/>
            <person name="Marcet-Houben M."/>
            <person name="Nosek J."/>
            <person name="Gabaldon T."/>
        </authorList>
    </citation>
    <scope>NUCLEOTIDE SEQUENCE</scope>
    <source>
        <strain evidence="3">CBS6341</strain>
    </source>
</reference>
<keyword evidence="4" id="KW-1185">Reference proteome</keyword>
<dbReference type="EMBL" id="JAEUBF010000131">
    <property type="protein sequence ID" value="KAH3680335.1"/>
    <property type="molecule type" value="Genomic_DNA"/>
</dbReference>
<accession>A0A9P8PZC8</accession>
<keyword evidence="2" id="KW-0472">Membrane</keyword>
<evidence type="ECO:0000256" key="1">
    <source>
        <dbReference type="SAM" id="MobiDB-lite"/>
    </source>
</evidence>
<evidence type="ECO:0000313" key="3">
    <source>
        <dbReference type="EMBL" id="KAH3680335.1"/>
    </source>
</evidence>
<dbReference type="OrthoDB" id="4024574at2759"/>
<dbReference type="Proteomes" id="UP000769528">
    <property type="component" value="Unassembled WGS sequence"/>
</dbReference>